<sequence length="91" mass="9704">MTCAQLEQTAEQLALFAHRRGLVLREVFVEHLATDPAAFDALVKVVNRRDIPVIVVPTHAHLSAVGGGETKASRLKRETGAYALTAGGSTP</sequence>
<evidence type="ECO:0000313" key="2">
    <source>
        <dbReference type="Proteomes" id="UP001500280"/>
    </source>
</evidence>
<keyword evidence="2" id="KW-1185">Reference proteome</keyword>
<accession>A0ABP4TR56</accession>
<protein>
    <submittedName>
        <fullName evidence="1">Uncharacterized protein</fullName>
    </submittedName>
</protein>
<evidence type="ECO:0000313" key="1">
    <source>
        <dbReference type="EMBL" id="GAA1692360.1"/>
    </source>
</evidence>
<reference evidence="2" key="1">
    <citation type="journal article" date="2019" name="Int. J. Syst. Evol. Microbiol.">
        <title>The Global Catalogue of Microorganisms (GCM) 10K type strain sequencing project: providing services to taxonomists for standard genome sequencing and annotation.</title>
        <authorList>
            <consortium name="The Broad Institute Genomics Platform"/>
            <consortium name="The Broad Institute Genome Sequencing Center for Infectious Disease"/>
            <person name="Wu L."/>
            <person name="Ma J."/>
        </authorList>
    </citation>
    <scope>NUCLEOTIDE SEQUENCE [LARGE SCALE GENOMIC DNA]</scope>
    <source>
        <strain evidence="2">JCM 14307</strain>
    </source>
</reference>
<proteinExistence type="predicted"/>
<dbReference type="Proteomes" id="UP001500280">
    <property type="component" value="Unassembled WGS sequence"/>
</dbReference>
<dbReference type="EMBL" id="BAAANF010000016">
    <property type="protein sequence ID" value="GAA1692360.1"/>
    <property type="molecule type" value="Genomic_DNA"/>
</dbReference>
<gene>
    <name evidence="1" type="ORF">GCM10009745_42170</name>
</gene>
<organism evidence="1 2">
    <name type="scientific">Kribbella yunnanensis</name>
    <dbReference type="NCBI Taxonomy" id="190194"/>
    <lineage>
        <taxon>Bacteria</taxon>
        <taxon>Bacillati</taxon>
        <taxon>Actinomycetota</taxon>
        <taxon>Actinomycetes</taxon>
        <taxon>Propionibacteriales</taxon>
        <taxon>Kribbellaceae</taxon>
        <taxon>Kribbella</taxon>
    </lineage>
</organism>
<comment type="caution">
    <text evidence="1">The sequence shown here is derived from an EMBL/GenBank/DDBJ whole genome shotgun (WGS) entry which is preliminary data.</text>
</comment>
<name>A0ABP4TR56_9ACTN</name>